<name>A0A7R8CDR9_LEPSM</name>
<dbReference type="EMBL" id="HG994580">
    <property type="protein sequence ID" value="CAF2783449.1"/>
    <property type="molecule type" value="Genomic_DNA"/>
</dbReference>
<evidence type="ECO:0000313" key="1">
    <source>
        <dbReference type="EMBL" id="CAF2783449.1"/>
    </source>
</evidence>
<reference evidence="1" key="1">
    <citation type="submission" date="2021-02" db="EMBL/GenBank/DDBJ databases">
        <authorList>
            <person name="Bekaert M."/>
        </authorList>
    </citation>
    <scope>NUCLEOTIDE SEQUENCE</scope>
    <source>
        <strain evidence="1">IoA-00</strain>
    </source>
</reference>
<sequence length="238" mass="27409">MEAEGGLPRSSRICKLGRIRLVRTRTLFDEFEKKFGLPVRIESTKTVDGYEPVSDEDQPECLVENLEEISTNLGSRNVGAKAVHTNSDLQDMLSERNEINKNDEEHIEQSQEEVSNSISKVTNTIHLRDVWRIVSRKYKEVFWKPTPIPKYLETELEGAQERSAIAQAVILEEREGIEDVNNEHIQQVQVCGTQSVSLSPHMDNKIDINTPHNTPLRDYSKIFLRKTRKFLPRDPTIR</sequence>
<organism evidence="1 2">
    <name type="scientific">Lepeophtheirus salmonis</name>
    <name type="common">Salmon louse</name>
    <name type="synonym">Caligus salmonis</name>
    <dbReference type="NCBI Taxonomy" id="72036"/>
    <lineage>
        <taxon>Eukaryota</taxon>
        <taxon>Metazoa</taxon>
        <taxon>Ecdysozoa</taxon>
        <taxon>Arthropoda</taxon>
        <taxon>Crustacea</taxon>
        <taxon>Multicrustacea</taxon>
        <taxon>Hexanauplia</taxon>
        <taxon>Copepoda</taxon>
        <taxon>Siphonostomatoida</taxon>
        <taxon>Caligidae</taxon>
        <taxon>Lepeophtheirus</taxon>
    </lineage>
</organism>
<dbReference type="AlphaFoldDB" id="A0A7R8CDR9"/>
<accession>A0A7R8CDR9</accession>
<keyword evidence="2" id="KW-1185">Reference proteome</keyword>
<evidence type="ECO:0000313" key="2">
    <source>
        <dbReference type="Proteomes" id="UP000675881"/>
    </source>
</evidence>
<gene>
    <name evidence="1" type="ORF">LSAA_2005</name>
</gene>
<proteinExistence type="predicted"/>
<dbReference type="Proteomes" id="UP000675881">
    <property type="component" value="Chromosome 1"/>
</dbReference>
<protein>
    <submittedName>
        <fullName evidence="1">(salmon louse) hypothetical protein</fullName>
    </submittedName>
</protein>